<proteinExistence type="predicted"/>
<dbReference type="Proteomes" id="UP000250242">
    <property type="component" value="Unassembled WGS sequence"/>
</dbReference>
<dbReference type="RefSeq" id="WP_113062246.1">
    <property type="nucleotide sequence ID" value="NZ_UATH01000001.1"/>
</dbReference>
<protein>
    <submittedName>
        <fullName evidence="1">Uncharacterized protein</fullName>
    </submittedName>
</protein>
<sequence>MLVEYINKREQLENTADLLSALAAGLAAPTDRVSGIVAASVSPSVAQAIGQYVKTHQGMGGEGSAAHLLAHGLLAGAVAAAGGNDMLSAAGAAITAEAAAPLLAQYLYGKKAKALTADEKSTLRPLQ</sequence>
<dbReference type="AlphaFoldDB" id="A0A2X1WF35"/>
<organism evidence="1 2">
    <name type="scientific">Oligella urethralis</name>
    <dbReference type="NCBI Taxonomy" id="90245"/>
    <lineage>
        <taxon>Bacteria</taxon>
        <taxon>Pseudomonadati</taxon>
        <taxon>Pseudomonadota</taxon>
        <taxon>Betaproteobacteria</taxon>
        <taxon>Burkholderiales</taxon>
        <taxon>Alcaligenaceae</taxon>
        <taxon>Oligella</taxon>
    </lineage>
</organism>
<dbReference type="EMBL" id="UATH01000001">
    <property type="protein sequence ID" value="SPY07304.1"/>
    <property type="molecule type" value="Genomic_DNA"/>
</dbReference>
<evidence type="ECO:0000313" key="2">
    <source>
        <dbReference type="Proteomes" id="UP000250242"/>
    </source>
</evidence>
<reference evidence="1 2" key="1">
    <citation type="submission" date="2018-06" db="EMBL/GenBank/DDBJ databases">
        <authorList>
            <consortium name="Pathogen Informatics"/>
            <person name="Doyle S."/>
        </authorList>
    </citation>
    <scope>NUCLEOTIDE SEQUENCE [LARGE SCALE GENOMIC DNA]</scope>
    <source>
        <strain evidence="1 2">NCTC11009</strain>
    </source>
</reference>
<accession>A0A2X1WF35</accession>
<gene>
    <name evidence="1" type="ORF">NCTC11009_00500</name>
</gene>
<evidence type="ECO:0000313" key="1">
    <source>
        <dbReference type="EMBL" id="SPY07304.1"/>
    </source>
</evidence>
<name>A0A2X1WF35_9BURK</name>